<feature type="transmembrane region" description="Helical" evidence="8">
    <location>
        <begin position="186"/>
        <end position="203"/>
    </location>
</feature>
<dbReference type="GO" id="GO:0005385">
    <property type="term" value="F:zinc ion transmembrane transporter activity"/>
    <property type="evidence" value="ECO:0007669"/>
    <property type="project" value="TreeGrafter"/>
</dbReference>
<proteinExistence type="inferred from homology"/>
<evidence type="ECO:0000256" key="6">
    <source>
        <dbReference type="ARBA" id="ARBA00023065"/>
    </source>
</evidence>
<dbReference type="InterPro" id="IPR027469">
    <property type="entry name" value="Cation_efflux_TMD_sf"/>
</dbReference>
<name>A0A173LIM8_9ACTN</name>
<evidence type="ECO:0000313" key="11">
    <source>
        <dbReference type="EMBL" id="ANI91474.1"/>
    </source>
</evidence>
<dbReference type="STRING" id="499555.BJL86_0672"/>
<dbReference type="Pfam" id="PF16916">
    <property type="entry name" value="ZT_dimer"/>
    <property type="match status" value="1"/>
</dbReference>
<dbReference type="GO" id="GO:0005886">
    <property type="term" value="C:plasma membrane"/>
    <property type="evidence" value="ECO:0007669"/>
    <property type="project" value="TreeGrafter"/>
</dbReference>
<feature type="domain" description="Cation efflux protein cytoplasmic" evidence="10">
    <location>
        <begin position="215"/>
        <end position="294"/>
    </location>
</feature>
<comment type="subcellular location">
    <subcellularLocation>
        <location evidence="1">Membrane</location>
        <topology evidence="1">Multi-pass membrane protein</topology>
    </subcellularLocation>
</comment>
<keyword evidence="12" id="KW-1185">Reference proteome</keyword>
<keyword evidence="4 8" id="KW-0812">Transmembrane</keyword>
<evidence type="ECO:0000256" key="2">
    <source>
        <dbReference type="ARBA" id="ARBA00008873"/>
    </source>
</evidence>
<feature type="transmembrane region" description="Helical" evidence="8">
    <location>
        <begin position="162"/>
        <end position="180"/>
    </location>
</feature>
<dbReference type="NCBIfam" id="TIGR01297">
    <property type="entry name" value="CDF"/>
    <property type="match status" value="1"/>
</dbReference>
<evidence type="ECO:0000313" key="12">
    <source>
        <dbReference type="Proteomes" id="UP000186104"/>
    </source>
</evidence>
<reference evidence="11 12" key="1">
    <citation type="submission" date="2016-06" db="EMBL/GenBank/DDBJ databases">
        <title>Complete genome sequence of a saline-alkali tolerant type strain Dietzia timorensis ID05-A0528T.</title>
        <authorList>
            <person name="Wu X."/>
        </authorList>
    </citation>
    <scope>NUCLEOTIDE SEQUENCE [LARGE SCALE GENOMIC DNA]</scope>
    <source>
        <strain evidence="11 12">ID05-A0528</strain>
    </source>
</reference>
<keyword evidence="7 8" id="KW-0472">Membrane</keyword>
<evidence type="ECO:0000259" key="9">
    <source>
        <dbReference type="Pfam" id="PF01545"/>
    </source>
</evidence>
<feature type="transmembrane region" description="Helical" evidence="8">
    <location>
        <begin position="118"/>
        <end position="141"/>
    </location>
</feature>
<feature type="transmembrane region" description="Helical" evidence="8">
    <location>
        <begin position="20"/>
        <end position="41"/>
    </location>
</feature>
<evidence type="ECO:0000256" key="8">
    <source>
        <dbReference type="SAM" id="Phobius"/>
    </source>
</evidence>
<feature type="transmembrane region" description="Helical" evidence="8">
    <location>
        <begin position="53"/>
        <end position="73"/>
    </location>
</feature>
<dbReference type="Pfam" id="PF01545">
    <property type="entry name" value="Cation_efflux"/>
    <property type="match status" value="1"/>
</dbReference>
<dbReference type="KEGG" id="dtm:BJL86_0672"/>
<dbReference type="InterPro" id="IPR058533">
    <property type="entry name" value="Cation_efflux_TM"/>
</dbReference>
<keyword evidence="5 8" id="KW-1133">Transmembrane helix</keyword>
<feature type="transmembrane region" description="Helical" evidence="8">
    <location>
        <begin position="85"/>
        <end position="106"/>
    </location>
</feature>
<protein>
    <submittedName>
        <fullName evidence="11">Cobalt-zinc-cadmium resistance protein CzcD</fullName>
    </submittedName>
</protein>
<comment type="similarity">
    <text evidence="2">Belongs to the cation diffusion facilitator (CDF) transporter (TC 2.A.4) family. SLC30A subfamily.</text>
</comment>
<keyword evidence="6" id="KW-0406">Ion transport</keyword>
<dbReference type="Gene3D" id="1.20.1510.10">
    <property type="entry name" value="Cation efflux protein transmembrane domain"/>
    <property type="match status" value="1"/>
</dbReference>
<organism evidence="11 12">
    <name type="scientific">Dietzia timorensis</name>
    <dbReference type="NCBI Taxonomy" id="499555"/>
    <lineage>
        <taxon>Bacteria</taxon>
        <taxon>Bacillati</taxon>
        <taxon>Actinomycetota</taxon>
        <taxon>Actinomycetes</taxon>
        <taxon>Mycobacteriales</taxon>
        <taxon>Dietziaceae</taxon>
        <taxon>Dietzia</taxon>
    </lineage>
</organism>
<dbReference type="InterPro" id="IPR027470">
    <property type="entry name" value="Cation_efflux_CTD"/>
</dbReference>
<keyword evidence="3" id="KW-0813">Transport</keyword>
<feature type="domain" description="Cation efflux protein transmembrane" evidence="9">
    <location>
        <begin position="20"/>
        <end position="211"/>
    </location>
</feature>
<evidence type="ECO:0000256" key="5">
    <source>
        <dbReference type="ARBA" id="ARBA00022989"/>
    </source>
</evidence>
<evidence type="ECO:0000256" key="3">
    <source>
        <dbReference type="ARBA" id="ARBA00022448"/>
    </source>
</evidence>
<evidence type="ECO:0000256" key="7">
    <source>
        <dbReference type="ARBA" id="ARBA00023136"/>
    </source>
</evidence>
<dbReference type="InterPro" id="IPR002524">
    <property type="entry name" value="Cation_efflux"/>
</dbReference>
<dbReference type="SUPFAM" id="SSF161111">
    <property type="entry name" value="Cation efflux protein transmembrane domain-like"/>
    <property type="match status" value="1"/>
</dbReference>
<dbReference type="Proteomes" id="UP000186104">
    <property type="component" value="Chromosome"/>
</dbReference>
<sequence length="306" mass="32528">MHDHSHGHSHAHGVSDRKRLTAALAVTLSIMTVGIIGAAWSGSLALLADAGHMLTDAMGLVIALVAASLALRPPTMKRTWGFKRAEVIAAAVQALILLSIGVFVLVEAVRRLLSAPEVAHGPMLWFGIAGLAGNIVALAILSSSRSNSFNLRAAFLEVLNDALGSVAVIIGAVVIATTGWTRADAIASLFIGALIVPRTIVLLRDTVHVLLASTPKGLDLREVREHMLSMDHVEDVHDLHAELIATGVPVITGHVVIRNECMRDGHAMEILADLQTCVASHFDIPVGHATFQLETAEHSSRERLVH</sequence>
<accession>A0A173LIM8</accession>
<evidence type="ECO:0000259" key="10">
    <source>
        <dbReference type="Pfam" id="PF16916"/>
    </source>
</evidence>
<dbReference type="PANTHER" id="PTHR11562">
    <property type="entry name" value="CATION EFFLUX PROTEIN/ ZINC TRANSPORTER"/>
    <property type="match status" value="1"/>
</dbReference>
<dbReference type="AlphaFoldDB" id="A0A173LIM8"/>
<gene>
    <name evidence="11" type="ORF">BJL86_0672</name>
</gene>
<dbReference type="PANTHER" id="PTHR11562:SF17">
    <property type="entry name" value="RE54080P-RELATED"/>
    <property type="match status" value="1"/>
</dbReference>
<dbReference type="EMBL" id="CP015961">
    <property type="protein sequence ID" value="ANI91474.1"/>
    <property type="molecule type" value="Genomic_DNA"/>
</dbReference>
<evidence type="ECO:0000256" key="4">
    <source>
        <dbReference type="ARBA" id="ARBA00022692"/>
    </source>
</evidence>
<evidence type="ECO:0000256" key="1">
    <source>
        <dbReference type="ARBA" id="ARBA00004141"/>
    </source>
</evidence>
<dbReference type="InterPro" id="IPR050681">
    <property type="entry name" value="CDF/SLC30A"/>
</dbReference>